<feature type="compositionally biased region" description="Polar residues" evidence="1">
    <location>
        <begin position="383"/>
        <end position="410"/>
    </location>
</feature>
<feature type="region of interest" description="Disordered" evidence="1">
    <location>
        <begin position="339"/>
        <end position="508"/>
    </location>
</feature>
<feature type="compositionally biased region" description="Pro residues" evidence="1">
    <location>
        <begin position="421"/>
        <end position="435"/>
    </location>
</feature>
<dbReference type="CDD" id="cd12087">
    <property type="entry name" value="TM_EGFR-like"/>
    <property type="match status" value="1"/>
</dbReference>
<keyword evidence="4" id="KW-1185">Reference proteome</keyword>
<organism evidence="3 4">
    <name type="scientific">Lentinula edodes</name>
    <name type="common">Shiitake mushroom</name>
    <name type="synonym">Lentinus edodes</name>
    <dbReference type="NCBI Taxonomy" id="5353"/>
    <lineage>
        <taxon>Eukaryota</taxon>
        <taxon>Fungi</taxon>
        <taxon>Dikarya</taxon>
        <taxon>Basidiomycota</taxon>
        <taxon>Agaricomycotina</taxon>
        <taxon>Agaricomycetes</taxon>
        <taxon>Agaricomycetidae</taxon>
        <taxon>Agaricales</taxon>
        <taxon>Marasmiineae</taxon>
        <taxon>Omphalotaceae</taxon>
        <taxon>Lentinula</taxon>
    </lineage>
</organism>
<gene>
    <name evidence="3" type="ORF">LENED_012356</name>
</gene>
<comment type="caution">
    <text evidence="3">The sequence shown here is derived from an EMBL/GenBank/DDBJ whole genome shotgun (WGS) entry which is preliminary data.</text>
</comment>
<evidence type="ECO:0000313" key="4">
    <source>
        <dbReference type="Proteomes" id="UP000188533"/>
    </source>
</evidence>
<keyword evidence="2" id="KW-0472">Membrane</keyword>
<evidence type="ECO:0000313" key="3">
    <source>
        <dbReference type="EMBL" id="GAW10123.1"/>
    </source>
</evidence>
<name>A0A1Q3ESE5_LENED</name>
<dbReference type="AlphaFoldDB" id="A0A1Q3ESE5"/>
<feature type="region of interest" description="Disordered" evidence="1">
    <location>
        <begin position="225"/>
        <end position="261"/>
    </location>
</feature>
<dbReference type="EMBL" id="BDGU01001568">
    <property type="protein sequence ID" value="GAW10123.1"/>
    <property type="molecule type" value="Genomic_DNA"/>
</dbReference>
<reference evidence="3 4" key="2">
    <citation type="submission" date="2017-02" db="EMBL/GenBank/DDBJ databases">
        <title>A genome survey and senescence transcriptome analysis in Lentinula edodes.</title>
        <authorList>
            <person name="Sakamoto Y."/>
            <person name="Nakade K."/>
            <person name="Sato S."/>
            <person name="Yoshida Y."/>
            <person name="Miyazaki K."/>
            <person name="Natsume S."/>
            <person name="Konno N."/>
        </authorList>
    </citation>
    <scope>NUCLEOTIDE SEQUENCE [LARGE SCALE GENOMIC DNA]</scope>
    <source>
        <strain evidence="3 4">NBRC 111202</strain>
    </source>
</reference>
<feature type="compositionally biased region" description="Polar residues" evidence="1">
    <location>
        <begin position="359"/>
        <end position="369"/>
    </location>
</feature>
<keyword evidence="2" id="KW-0812">Transmembrane</keyword>
<dbReference type="STRING" id="5353.A0A1Q3ESE5"/>
<sequence>MVQLAEPIITPAPWPTLLGRQYVQFRPRQTASDSNLGVGASAGWSSLSYKRRWKLKSKPKWIYVFEFFSNFVTRFNTAHFGSAIINIPHLYFIVDNLITFFRFGFIVPFTDFILIYILITEQHIDFIILYSHFYRLKRIQQFDTVFDNFSIIAGSAVGGALFAILLAVLVSLFCWRRRKNRKLGFIEALTRRSKEGKGAGGIGLLDGEFDDDEEYRDELAGVHMRERTTSAHSPQPSVGAGSMASLSGPTQNSQHANYPYNPAPTLYRARASDSGSMFHEEGVWPPPNHGTQFVDPFVPARELSKDSELGSIVDQIMGTDISAHASSLPPGAAPAVVPGAVGVPNSSSHVRGASGSSVNSTTPKRSSPLSKMLSKPDPPRSILTRTQTDPNASFDAHNNSTMVSSPTSIHPRNWLERQPKTPSPRDPPLTLPPPLNLSGTGGSSAPPSAFANSASSLVSAYGAPHMTSPPTSAGTSKHNKRVSWGELPTPSRPGSRTGSIAGGIGEAM</sequence>
<feature type="compositionally biased region" description="Polar residues" evidence="1">
    <location>
        <begin position="244"/>
        <end position="256"/>
    </location>
</feature>
<proteinExistence type="predicted"/>
<reference evidence="3 4" key="1">
    <citation type="submission" date="2016-08" db="EMBL/GenBank/DDBJ databases">
        <authorList>
            <consortium name="Lentinula edodes genome sequencing consortium"/>
            <person name="Sakamoto Y."/>
            <person name="Nakade K."/>
            <person name="Sato S."/>
            <person name="Yoshida Y."/>
            <person name="Miyazaki K."/>
            <person name="Natsume S."/>
            <person name="Konno N."/>
        </authorList>
    </citation>
    <scope>NUCLEOTIDE SEQUENCE [LARGE SCALE GENOMIC DNA]</scope>
    <source>
        <strain evidence="3 4">NBRC 111202</strain>
    </source>
</reference>
<evidence type="ECO:0000256" key="2">
    <source>
        <dbReference type="SAM" id="Phobius"/>
    </source>
</evidence>
<feature type="compositionally biased region" description="Low complexity" evidence="1">
    <location>
        <begin position="339"/>
        <end position="358"/>
    </location>
</feature>
<feature type="transmembrane region" description="Helical" evidence="2">
    <location>
        <begin position="100"/>
        <end position="119"/>
    </location>
</feature>
<protein>
    <submittedName>
        <fullName evidence="3">Uncharacterized protein</fullName>
    </submittedName>
</protein>
<keyword evidence="2" id="KW-1133">Transmembrane helix</keyword>
<dbReference type="Proteomes" id="UP000188533">
    <property type="component" value="Unassembled WGS sequence"/>
</dbReference>
<accession>A0A1Q3ESE5</accession>
<feature type="transmembrane region" description="Helical" evidence="2">
    <location>
        <begin position="151"/>
        <end position="175"/>
    </location>
</feature>
<evidence type="ECO:0000256" key="1">
    <source>
        <dbReference type="SAM" id="MobiDB-lite"/>
    </source>
</evidence>
<feature type="compositionally biased region" description="Low complexity" evidence="1">
    <location>
        <begin position="443"/>
        <end position="456"/>
    </location>
</feature>